<evidence type="ECO:0000256" key="5">
    <source>
        <dbReference type="ARBA" id="ARBA00022801"/>
    </source>
</evidence>
<dbReference type="EMBL" id="KX259245">
    <property type="protein sequence ID" value="ANT95929.1"/>
    <property type="molecule type" value="Genomic_DNA"/>
</dbReference>
<organism evidence="10">
    <name type="scientific">Zoogloea resiniphila</name>
    <dbReference type="NCBI Taxonomy" id="40561"/>
    <lineage>
        <taxon>Bacteria</taxon>
        <taxon>Pseudomonadati</taxon>
        <taxon>Pseudomonadota</taxon>
        <taxon>Betaproteobacteria</taxon>
        <taxon>Rhodocyclales</taxon>
        <taxon>Zoogloeaceae</taxon>
        <taxon>Zoogloea</taxon>
    </lineage>
</organism>
<comment type="subcellular location">
    <subcellularLocation>
        <location evidence="1">Cell membrane</location>
        <topology evidence="1">Multi-pass membrane protein</topology>
    </subcellularLocation>
</comment>
<dbReference type="Pfam" id="PF11984">
    <property type="entry name" value="DUF3485"/>
    <property type="match status" value="1"/>
</dbReference>
<accession>A0A1B1R2T3</accession>
<name>A0A1B1R2T3_9RHOO</name>
<feature type="transmembrane region" description="Helical" evidence="8">
    <location>
        <begin position="248"/>
        <end position="266"/>
    </location>
</feature>
<dbReference type="NCBIfam" id="TIGR03109">
    <property type="entry name" value="exosort_XrtA"/>
    <property type="match status" value="1"/>
</dbReference>
<feature type="transmembrane region" description="Helical" evidence="8">
    <location>
        <begin position="124"/>
        <end position="146"/>
    </location>
</feature>
<keyword evidence="6 8" id="KW-1133">Transmembrane helix</keyword>
<feature type="transmembrane region" description="Helical" evidence="8">
    <location>
        <begin position="40"/>
        <end position="57"/>
    </location>
</feature>
<feature type="transmembrane region" description="Helical" evidence="8">
    <location>
        <begin position="7"/>
        <end position="28"/>
    </location>
</feature>
<dbReference type="GO" id="GO:0005886">
    <property type="term" value="C:plasma membrane"/>
    <property type="evidence" value="ECO:0007669"/>
    <property type="project" value="UniProtKB-SubCell"/>
</dbReference>
<keyword evidence="4 8" id="KW-0812">Transmembrane</keyword>
<keyword evidence="7 8" id="KW-0472">Membrane</keyword>
<feature type="transmembrane region" description="Helical" evidence="8">
    <location>
        <begin position="92"/>
        <end position="112"/>
    </location>
</feature>
<evidence type="ECO:0000259" key="9">
    <source>
        <dbReference type="Pfam" id="PF11984"/>
    </source>
</evidence>
<evidence type="ECO:0000256" key="4">
    <source>
        <dbReference type="ARBA" id="ARBA00022692"/>
    </source>
</evidence>
<evidence type="ECO:0000256" key="8">
    <source>
        <dbReference type="SAM" id="Phobius"/>
    </source>
</evidence>
<evidence type="ECO:0000256" key="3">
    <source>
        <dbReference type="ARBA" id="ARBA00022670"/>
    </source>
</evidence>
<protein>
    <submittedName>
        <fullName evidence="10">Eight transmembrane protein EpsH/EpsI protein</fullName>
    </submittedName>
</protein>
<dbReference type="NCBIfam" id="TIGR02914">
    <property type="entry name" value="EpsI_fam"/>
    <property type="match status" value="1"/>
</dbReference>
<reference evidence="10" key="1">
    <citation type="journal article" date="2016" name="Water Res.">
        <title>Comparative genomics analyses on EPS biosynthesis genes required for floc formation of Zoogloea resiniphila and other activated sludge bacteria.</title>
        <authorList>
            <person name="An W."/>
            <person name="Guo F."/>
            <person name="Song Y."/>
            <person name="Gao N."/>
            <person name="Bai S."/>
            <person name="Dai J."/>
            <person name="Wei H."/>
            <person name="Zhang L."/>
            <person name="Yu D."/>
            <person name="Xia M."/>
            <person name="Yu Y."/>
            <person name="Qi M."/>
            <person name="Tian C."/>
            <person name="Chen H."/>
            <person name="Wu Z."/>
            <person name="Zhang T."/>
            <person name="Qiu D."/>
        </authorList>
    </citation>
    <scope>NUCLEOTIDE SEQUENCE</scope>
    <source>
        <strain evidence="10">MMB</strain>
    </source>
</reference>
<keyword evidence="3" id="KW-0645">Protease</keyword>
<dbReference type="InterPro" id="IPR017540">
    <property type="entry name" value="Exosortase-1"/>
</dbReference>
<feature type="transmembrane region" description="Helical" evidence="8">
    <location>
        <begin position="69"/>
        <end position="86"/>
    </location>
</feature>
<feature type="domain" description="Methanolan biosynthesis EpsI" evidence="9">
    <location>
        <begin position="295"/>
        <end position="479"/>
    </location>
</feature>
<keyword evidence="5" id="KW-0378">Hydrolase</keyword>
<feature type="transmembrane region" description="Helical" evidence="8">
    <location>
        <begin position="287"/>
        <end position="307"/>
    </location>
</feature>
<evidence type="ECO:0000256" key="2">
    <source>
        <dbReference type="ARBA" id="ARBA00022475"/>
    </source>
</evidence>
<dbReference type="InterPro" id="IPR019127">
    <property type="entry name" value="Exosortase"/>
</dbReference>
<dbReference type="GO" id="GO:0008233">
    <property type="term" value="F:peptidase activity"/>
    <property type="evidence" value="ECO:0007669"/>
    <property type="project" value="UniProtKB-KW"/>
</dbReference>
<feature type="transmembrane region" description="Helical" evidence="8">
    <location>
        <begin position="183"/>
        <end position="201"/>
    </location>
</feature>
<dbReference type="Pfam" id="PF09721">
    <property type="entry name" value="Exosortase_EpsH"/>
    <property type="match status" value="1"/>
</dbReference>
<evidence type="ECO:0000256" key="1">
    <source>
        <dbReference type="ARBA" id="ARBA00004651"/>
    </source>
</evidence>
<dbReference type="InterPro" id="IPR014263">
    <property type="entry name" value="Methanolan_biosynth_EpsI"/>
</dbReference>
<evidence type="ECO:0000313" key="10">
    <source>
        <dbReference type="EMBL" id="ANT95929.1"/>
    </source>
</evidence>
<dbReference type="NCBIfam" id="TIGR04178">
    <property type="entry name" value="exo_archaeo"/>
    <property type="match status" value="1"/>
</dbReference>
<dbReference type="NCBIfam" id="TIGR02602">
    <property type="entry name" value="8TM_EpsH"/>
    <property type="match status" value="1"/>
</dbReference>
<dbReference type="InterPro" id="IPR026392">
    <property type="entry name" value="Exo/Archaeosortase_dom"/>
</dbReference>
<proteinExistence type="predicted"/>
<dbReference type="GO" id="GO:0006508">
    <property type="term" value="P:proteolysis"/>
    <property type="evidence" value="ECO:0007669"/>
    <property type="project" value="UniProtKB-KW"/>
</dbReference>
<evidence type="ECO:0000256" key="6">
    <source>
        <dbReference type="ARBA" id="ARBA00022989"/>
    </source>
</evidence>
<evidence type="ECO:0000256" key="7">
    <source>
        <dbReference type="ARBA" id="ARBA00023136"/>
    </source>
</evidence>
<dbReference type="InterPro" id="IPR013426">
    <property type="entry name" value="EpsH-like"/>
</dbReference>
<keyword evidence="2" id="KW-1003">Cell membrane</keyword>
<dbReference type="AlphaFoldDB" id="A0A1B1R2T3"/>
<sequence length="497" mass="53933">MGGCRPAWVFAVVVLVWAVILLSFRTHVALVLEAWETLPSHAHGYVVLLVVAYLLWTKRQPLQQVQCRPSLKGFVFLNLLGLAALLGDMVSVAALVQFAIVFMIFATVWAIAGDRAARLTLGPLSFLLFAVPFGHDVLPILMNWTADATVIALRESGVPVYQEGRNFVIPSGRWSVVEACGGIRYLMTSIFIGAFFAYLTYTRPLKRVLFMVWAVIMPLIANWIRAYVIVMVAHLTSNEWGLGMSHLALGWLIFGAAIFVSFAIGSRWRDPAPVVEMPVGGGHPAPLGRILSAAVFAALIPLGWHLASGLVEAADDRGAPSLAMASLAGLEQTVSGEEGVRPAFAGARVTLQATYVFEGEPVDVFIAYYRNQKQGSEMVSVLNRLEPTGDWSWSYSSKVAAAAPDVPGRLLEGYVRNGRHAALHHLYWVGGLTTTSDMVSKLMQVLSRLRGRGDDAAVVAVTAYSKDSLDAASRKAQAFEAHYLGGVLRDLDRAAAQ</sequence>
<feature type="transmembrane region" description="Helical" evidence="8">
    <location>
        <begin position="208"/>
        <end position="228"/>
    </location>
</feature>